<dbReference type="Pfam" id="PF00069">
    <property type="entry name" value="Pkinase"/>
    <property type="match status" value="1"/>
</dbReference>
<keyword evidence="3" id="KW-1185">Reference proteome</keyword>
<feature type="domain" description="Protein kinase" evidence="1">
    <location>
        <begin position="201"/>
        <end position="445"/>
    </location>
</feature>
<dbReference type="InterPro" id="IPR051681">
    <property type="entry name" value="Ser/Thr_Kinases-Pseudokinases"/>
</dbReference>
<dbReference type="Gene3D" id="1.10.510.10">
    <property type="entry name" value="Transferase(Phosphotransferase) domain 1"/>
    <property type="match status" value="1"/>
</dbReference>
<accession>A0A397V0S9</accession>
<protein>
    <submittedName>
        <fullName evidence="2">Kinase-like domain-containing protein</fullName>
    </submittedName>
</protein>
<dbReference type="Proteomes" id="UP000266673">
    <property type="component" value="Unassembled WGS sequence"/>
</dbReference>
<evidence type="ECO:0000259" key="1">
    <source>
        <dbReference type="PROSITE" id="PS50011"/>
    </source>
</evidence>
<dbReference type="PANTHER" id="PTHR44329:SF214">
    <property type="entry name" value="PROTEIN KINASE DOMAIN-CONTAINING PROTEIN"/>
    <property type="match status" value="1"/>
</dbReference>
<dbReference type="PROSITE" id="PS50011">
    <property type="entry name" value="PROTEIN_KINASE_DOM"/>
    <property type="match status" value="1"/>
</dbReference>
<dbReference type="InterPro" id="IPR006597">
    <property type="entry name" value="Sel1-like"/>
</dbReference>
<dbReference type="AlphaFoldDB" id="A0A397V0S9"/>
<gene>
    <name evidence="2" type="ORF">C2G38_2192966</name>
</gene>
<sequence>MLKDINFSDKITQITNGSNQLNFIECQKLASMNDPEGILRLGYCYEYGIGVKKDENKAFIHYQKSSNLNNSNGMYHVGHCYYLGIGVKINKNKAFMHYLKSAEAGNSMGIFKTAICYYYGIGVKKNNDKYRYWIGKNSDYGKCTHCNEYNTNKAWCQTCDPDITIQRWTSKNKDIDDCIKGFQIRTNKYERIIEWIPFDRLIITEEIGKGGFSTVFSAIWLDGIRKIDDDNSNYTRTCEPSGTVALKTFPDSKKSTDFLRIFDNHIKCMWWGSKLKIYGLTQNTETNEYLMTFISLDLYYIHDGGYIHADFHSGNILQDGGIGNKMQSYISDLGLSKKNNENVSGSIYGVMPYVAPEVLLGQKFTQAADIYSIGAIMSEISTGQRPFDGYKFDINLAIKILNGLRPELAFGTPKCYIELARQCMDPNPQKRPTAMDIYLKLNEWSKSIGDLDDTDEIKKQFLDADEIVKKLPVVLPKYSDFIYTSKIINTRKILDAIEDSTLIELYISNNIKITNTNK</sequence>
<dbReference type="EMBL" id="QKWP01000763">
    <property type="protein sequence ID" value="RIB15198.1"/>
    <property type="molecule type" value="Genomic_DNA"/>
</dbReference>
<dbReference type="GO" id="GO:0005524">
    <property type="term" value="F:ATP binding"/>
    <property type="evidence" value="ECO:0007669"/>
    <property type="project" value="InterPro"/>
</dbReference>
<dbReference type="SUPFAM" id="SSF56112">
    <property type="entry name" value="Protein kinase-like (PK-like)"/>
    <property type="match status" value="1"/>
</dbReference>
<dbReference type="STRING" id="44941.A0A397V0S9"/>
<reference evidence="2 3" key="1">
    <citation type="submission" date="2018-06" db="EMBL/GenBank/DDBJ databases">
        <title>Comparative genomics reveals the genomic features of Rhizophagus irregularis, R. cerebriforme, R. diaphanum and Gigaspora rosea, and their symbiotic lifestyle signature.</title>
        <authorList>
            <person name="Morin E."/>
            <person name="San Clemente H."/>
            <person name="Chen E.C.H."/>
            <person name="De La Providencia I."/>
            <person name="Hainaut M."/>
            <person name="Kuo A."/>
            <person name="Kohler A."/>
            <person name="Murat C."/>
            <person name="Tang N."/>
            <person name="Roy S."/>
            <person name="Loubradou J."/>
            <person name="Henrissat B."/>
            <person name="Grigoriev I.V."/>
            <person name="Corradi N."/>
            <person name="Roux C."/>
            <person name="Martin F.M."/>
        </authorList>
    </citation>
    <scope>NUCLEOTIDE SEQUENCE [LARGE SCALE GENOMIC DNA]</scope>
    <source>
        <strain evidence="2 3">DAOM 194757</strain>
    </source>
</reference>
<dbReference type="InterPro" id="IPR011009">
    <property type="entry name" value="Kinase-like_dom_sf"/>
</dbReference>
<dbReference type="SMART" id="SM00671">
    <property type="entry name" value="SEL1"/>
    <property type="match status" value="3"/>
</dbReference>
<dbReference type="PANTHER" id="PTHR44329">
    <property type="entry name" value="SERINE/THREONINE-PROTEIN KINASE TNNI3K-RELATED"/>
    <property type="match status" value="1"/>
</dbReference>
<keyword evidence="2" id="KW-0418">Kinase</keyword>
<evidence type="ECO:0000313" key="2">
    <source>
        <dbReference type="EMBL" id="RIB15198.1"/>
    </source>
</evidence>
<dbReference type="SUPFAM" id="SSF81901">
    <property type="entry name" value="HCP-like"/>
    <property type="match status" value="1"/>
</dbReference>
<keyword evidence="2" id="KW-0808">Transferase</keyword>
<name>A0A397V0S9_9GLOM</name>
<dbReference type="Pfam" id="PF08238">
    <property type="entry name" value="Sel1"/>
    <property type="match status" value="3"/>
</dbReference>
<dbReference type="Gene3D" id="1.25.40.10">
    <property type="entry name" value="Tetratricopeptide repeat domain"/>
    <property type="match status" value="1"/>
</dbReference>
<evidence type="ECO:0000313" key="3">
    <source>
        <dbReference type="Proteomes" id="UP000266673"/>
    </source>
</evidence>
<dbReference type="InterPro" id="IPR000719">
    <property type="entry name" value="Prot_kinase_dom"/>
</dbReference>
<organism evidence="2 3">
    <name type="scientific">Gigaspora rosea</name>
    <dbReference type="NCBI Taxonomy" id="44941"/>
    <lineage>
        <taxon>Eukaryota</taxon>
        <taxon>Fungi</taxon>
        <taxon>Fungi incertae sedis</taxon>
        <taxon>Mucoromycota</taxon>
        <taxon>Glomeromycotina</taxon>
        <taxon>Glomeromycetes</taxon>
        <taxon>Diversisporales</taxon>
        <taxon>Gigasporaceae</taxon>
        <taxon>Gigaspora</taxon>
    </lineage>
</organism>
<dbReference type="GO" id="GO:0004674">
    <property type="term" value="F:protein serine/threonine kinase activity"/>
    <property type="evidence" value="ECO:0007669"/>
    <property type="project" value="TreeGrafter"/>
</dbReference>
<dbReference type="InterPro" id="IPR011990">
    <property type="entry name" value="TPR-like_helical_dom_sf"/>
</dbReference>
<proteinExistence type="predicted"/>
<comment type="caution">
    <text evidence="2">The sequence shown here is derived from an EMBL/GenBank/DDBJ whole genome shotgun (WGS) entry which is preliminary data.</text>
</comment>
<dbReference type="OrthoDB" id="3507290at2759"/>